<evidence type="ECO:0000313" key="8">
    <source>
        <dbReference type="Proteomes" id="UP000322080"/>
    </source>
</evidence>
<dbReference type="Pfam" id="PF03446">
    <property type="entry name" value="NAD_binding_2"/>
    <property type="match status" value="1"/>
</dbReference>
<evidence type="ECO:0000256" key="4">
    <source>
        <dbReference type="PIRSR" id="PIRSR000103-1"/>
    </source>
</evidence>
<dbReference type="GO" id="GO:0016491">
    <property type="term" value="F:oxidoreductase activity"/>
    <property type="evidence" value="ECO:0007669"/>
    <property type="project" value="UniProtKB-KW"/>
</dbReference>
<dbReference type="InterPro" id="IPR002204">
    <property type="entry name" value="3-OH-isobutyrate_DH-rel_CS"/>
</dbReference>
<sequence length="286" mass="28841">MTQSGPVGFIGLGVMGGAMARRLIGAGYEVHIHARNPDRAAPVLALGAHWAGDIAALARTCRTIFTIVGGPDDVAALYLGEAGLIANAAPGTVLVDMTTSTPDLARRIASEAASRGVSALDAPVTGGAPGAEVGTLTFMVGGDTGALDAVRPMLWTMGATIFAMGPAGSGQITKASNQVAVAGILMGLAEALHHAETAGIAPEKVLEVLMTGTAGGPLMQRLGPKMVAGDSTASFAIDHFIKDLGIALDTAPLPGAALCRDLYRDLAAEGGGAKGIQALIEHYRRS</sequence>
<evidence type="ECO:0000259" key="5">
    <source>
        <dbReference type="Pfam" id="PF03446"/>
    </source>
</evidence>
<dbReference type="PANTHER" id="PTHR43060">
    <property type="entry name" value="3-HYDROXYISOBUTYRATE DEHYDROGENASE-LIKE 1, MITOCHONDRIAL-RELATED"/>
    <property type="match status" value="1"/>
</dbReference>
<keyword evidence="3" id="KW-0520">NAD</keyword>
<keyword evidence="8" id="KW-1185">Reference proteome</keyword>
<dbReference type="Gene3D" id="3.40.50.720">
    <property type="entry name" value="NAD(P)-binding Rossmann-like Domain"/>
    <property type="match status" value="1"/>
</dbReference>
<gene>
    <name evidence="7" type="ORF">FVF75_06275</name>
</gene>
<proteinExistence type="inferred from homology"/>
<dbReference type="InterPro" id="IPR006115">
    <property type="entry name" value="6PGDH_NADP-bd"/>
</dbReference>
<keyword evidence="2" id="KW-0560">Oxidoreductase</keyword>
<dbReference type="InterPro" id="IPR008927">
    <property type="entry name" value="6-PGluconate_DH-like_C_sf"/>
</dbReference>
<evidence type="ECO:0000256" key="1">
    <source>
        <dbReference type="ARBA" id="ARBA00009080"/>
    </source>
</evidence>
<protein>
    <submittedName>
        <fullName evidence="7">NAD(P)-dependent oxidoreductase</fullName>
    </submittedName>
</protein>
<dbReference type="SUPFAM" id="SSF51735">
    <property type="entry name" value="NAD(P)-binding Rossmann-fold domains"/>
    <property type="match status" value="1"/>
</dbReference>
<evidence type="ECO:0000256" key="3">
    <source>
        <dbReference type="ARBA" id="ARBA00023027"/>
    </source>
</evidence>
<dbReference type="PANTHER" id="PTHR43060:SF15">
    <property type="entry name" value="3-HYDROXYISOBUTYRATE DEHYDROGENASE-LIKE 1, MITOCHONDRIAL-RELATED"/>
    <property type="match status" value="1"/>
</dbReference>
<dbReference type="InterPro" id="IPR015815">
    <property type="entry name" value="HIBADH-related"/>
</dbReference>
<reference evidence="7 8" key="1">
    <citation type="submission" date="2019-08" db="EMBL/GenBank/DDBJ databases">
        <title>Identification of a novel species of the genus Boseongicola.</title>
        <authorList>
            <person name="Zhang X.-Q."/>
        </authorList>
    </citation>
    <scope>NUCLEOTIDE SEQUENCE [LARGE SCALE GENOMIC DNA]</scope>
    <source>
        <strain evidence="7 8">HY14</strain>
    </source>
</reference>
<dbReference type="SUPFAM" id="SSF48179">
    <property type="entry name" value="6-phosphogluconate dehydrogenase C-terminal domain-like"/>
    <property type="match status" value="1"/>
</dbReference>
<dbReference type="InterPro" id="IPR029154">
    <property type="entry name" value="HIBADH-like_NADP-bd"/>
</dbReference>
<feature type="domain" description="6-phosphogluconate dehydrogenase NADP-binding" evidence="5">
    <location>
        <begin position="7"/>
        <end position="165"/>
    </location>
</feature>
<dbReference type="Pfam" id="PF14833">
    <property type="entry name" value="NAD_binding_11"/>
    <property type="match status" value="1"/>
</dbReference>
<feature type="domain" description="3-hydroxyisobutyrate dehydrogenase-like NAD-binding" evidence="6">
    <location>
        <begin position="168"/>
        <end position="282"/>
    </location>
</feature>
<dbReference type="PROSITE" id="PS00895">
    <property type="entry name" value="3_HYDROXYISOBUT_DH"/>
    <property type="match status" value="1"/>
</dbReference>
<accession>A0A5D0RLD1</accession>
<evidence type="ECO:0000256" key="2">
    <source>
        <dbReference type="ARBA" id="ARBA00023002"/>
    </source>
</evidence>
<evidence type="ECO:0000259" key="6">
    <source>
        <dbReference type="Pfam" id="PF14833"/>
    </source>
</evidence>
<dbReference type="EMBL" id="VSIY01000004">
    <property type="protein sequence ID" value="TYB82322.1"/>
    <property type="molecule type" value="Genomic_DNA"/>
</dbReference>
<organism evidence="7 8">
    <name type="scientific">Maritimibacter fusiformis</name>
    <dbReference type="NCBI Taxonomy" id="2603819"/>
    <lineage>
        <taxon>Bacteria</taxon>
        <taxon>Pseudomonadati</taxon>
        <taxon>Pseudomonadota</taxon>
        <taxon>Alphaproteobacteria</taxon>
        <taxon>Rhodobacterales</taxon>
        <taxon>Roseobacteraceae</taxon>
        <taxon>Maritimibacter</taxon>
    </lineage>
</organism>
<dbReference type="RefSeq" id="WP_148377086.1">
    <property type="nucleotide sequence ID" value="NZ_VSIY01000004.1"/>
</dbReference>
<dbReference type="GO" id="GO:0016054">
    <property type="term" value="P:organic acid catabolic process"/>
    <property type="evidence" value="ECO:0007669"/>
    <property type="project" value="UniProtKB-ARBA"/>
</dbReference>
<dbReference type="InterPro" id="IPR013328">
    <property type="entry name" value="6PGD_dom2"/>
</dbReference>
<evidence type="ECO:0000313" key="7">
    <source>
        <dbReference type="EMBL" id="TYB82322.1"/>
    </source>
</evidence>
<comment type="similarity">
    <text evidence="1">Belongs to the HIBADH-related family.</text>
</comment>
<dbReference type="Proteomes" id="UP000322080">
    <property type="component" value="Unassembled WGS sequence"/>
</dbReference>
<dbReference type="Gene3D" id="1.10.1040.10">
    <property type="entry name" value="N-(1-d-carboxylethyl)-l-norvaline Dehydrogenase, domain 2"/>
    <property type="match status" value="1"/>
</dbReference>
<feature type="active site" evidence="4">
    <location>
        <position position="174"/>
    </location>
</feature>
<dbReference type="AlphaFoldDB" id="A0A5D0RLD1"/>
<name>A0A5D0RLD1_9RHOB</name>
<dbReference type="GO" id="GO:0050661">
    <property type="term" value="F:NADP binding"/>
    <property type="evidence" value="ECO:0007669"/>
    <property type="project" value="InterPro"/>
</dbReference>
<comment type="caution">
    <text evidence="7">The sequence shown here is derived from an EMBL/GenBank/DDBJ whole genome shotgun (WGS) entry which is preliminary data.</text>
</comment>
<dbReference type="GO" id="GO:0051287">
    <property type="term" value="F:NAD binding"/>
    <property type="evidence" value="ECO:0007669"/>
    <property type="project" value="InterPro"/>
</dbReference>
<dbReference type="PIRSF" id="PIRSF000103">
    <property type="entry name" value="HIBADH"/>
    <property type="match status" value="1"/>
</dbReference>
<dbReference type="InterPro" id="IPR036291">
    <property type="entry name" value="NAD(P)-bd_dom_sf"/>
</dbReference>